<evidence type="ECO:0008006" key="3">
    <source>
        <dbReference type="Google" id="ProtNLM"/>
    </source>
</evidence>
<name>A0A5P1EAX5_ASPOF</name>
<dbReference type="Gene3D" id="2.120.10.30">
    <property type="entry name" value="TolB, C-terminal domain"/>
    <property type="match status" value="2"/>
</dbReference>
<dbReference type="PANTHER" id="PTHR32161">
    <property type="entry name" value="DPP6 N-TERMINAL DOMAIN-LIKE PROTEIN"/>
    <property type="match status" value="1"/>
</dbReference>
<proteinExistence type="predicted"/>
<dbReference type="EMBL" id="CM007387">
    <property type="protein sequence ID" value="ONK63046.1"/>
    <property type="molecule type" value="Genomic_DNA"/>
</dbReference>
<sequence>MQISRLVSKINELLPSINSKTSNYAVEYRGVRTKEEKGIAQMLLPPLFNLKRRALLPLELQRQRMERTIKMRTQSHSEMTSFVAKTNSVTAVVVGKEKMKQAVAKDLSSAQTNPICEQAYTMAQNLDPRNEGIDVLQDCLMPAERPNPTLQFPPKAHSQYDRPTVKNGQLYFVSAHEKPKEWFKSWSAVYRAKLDSRETVRLTPTGFADISPAVSESGSLVAVASFGSRSWDGRFHDLDTEIAVFSPSTPSDRTVICDDGGWPTFSGDSTVYFHRKAGDGWWSVFRLDLTEDFDSPDRFDGEPKRITPPGVHAFTPSASHNGKWIAVATRRKETKYRHIEIFDLETERFIPVTELTNPNFHHYNPFFSPESGHLGYHRFRGESEVGDSIAPHLMPVTSPVKSLKMLRTPMAFPSFSPNGDHVALNGDFLSTPGLMILKSDGSKRWTAVKEPGAFYTVWSPTEDGVIYTAVGPIFESSKTTVQIARVSFNIDDLDDRDTVTSEVKLLTRSDAGNNAFPSVSPDGRFLVFRSGRSGHKNLYILDAVNGETEAGAEGSADVDRERINHVCFSPDSEWLLFTANFGAVSAESISFPNQFQPYGDLYICRLDGSELTRLTCNPYENGTPTWHSKGGVLDIGSMSLGAVAGDKLRGQFDEPLWLTCDV</sequence>
<gene>
    <name evidence="1" type="ORF">A4U43_C07F10850</name>
</gene>
<evidence type="ECO:0000313" key="2">
    <source>
        <dbReference type="Proteomes" id="UP000243459"/>
    </source>
</evidence>
<reference evidence="2" key="1">
    <citation type="journal article" date="2017" name="Nat. Commun.">
        <title>The asparagus genome sheds light on the origin and evolution of a young Y chromosome.</title>
        <authorList>
            <person name="Harkess A."/>
            <person name="Zhou J."/>
            <person name="Xu C."/>
            <person name="Bowers J.E."/>
            <person name="Van der Hulst R."/>
            <person name="Ayyampalayam S."/>
            <person name="Mercati F."/>
            <person name="Riccardi P."/>
            <person name="McKain M.R."/>
            <person name="Kakrana A."/>
            <person name="Tang H."/>
            <person name="Ray J."/>
            <person name="Groenendijk J."/>
            <person name="Arikit S."/>
            <person name="Mathioni S.M."/>
            <person name="Nakano M."/>
            <person name="Shan H."/>
            <person name="Telgmann-Rauber A."/>
            <person name="Kanno A."/>
            <person name="Yue Z."/>
            <person name="Chen H."/>
            <person name="Li W."/>
            <person name="Chen Y."/>
            <person name="Xu X."/>
            <person name="Zhang Y."/>
            <person name="Luo S."/>
            <person name="Chen H."/>
            <person name="Gao J."/>
            <person name="Mao Z."/>
            <person name="Pires J.C."/>
            <person name="Luo M."/>
            <person name="Kudrna D."/>
            <person name="Wing R.A."/>
            <person name="Meyers B.C."/>
            <person name="Yi K."/>
            <person name="Kong H."/>
            <person name="Lavrijsen P."/>
            <person name="Sunseri F."/>
            <person name="Falavigna A."/>
            <person name="Ye Y."/>
            <person name="Leebens-Mack J.H."/>
            <person name="Chen G."/>
        </authorList>
    </citation>
    <scope>NUCLEOTIDE SEQUENCE [LARGE SCALE GENOMIC DNA]</scope>
    <source>
        <strain evidence="2">cv. DH0086</strain>
    </source>
</reference>
<dbReference type="AlphaFoldDB" id="A0A5P1EAX5"/>
<protein>
    <recommendedName>
        <fullName evidence="3">Dipeptidylpeptidase IV N-terminal domain-containing protein</fullName>
    </recommendedName>
</protein>
<dbReference type="InterPro" id="IPR011042">
    <property type="entry name" value="6-blade_b-propeller_TolB-like"/>
</dbReference>
<dbReference type="OMA" id="MPSWSPK"/>
<dbReference type="Pfam" id="PF07676">
    <property type="entry name" value="PD40"/>
    <property type="match status" value="1"/>
</dbReference>
<keyword evidence="2" id="KW-1185">Reference proteome</keyword>
<organism evidence="1 2">
    <name type="scientific">Asparagus officinalis</name>
    <name type="common">Garden asparagus</name>
    <dbReference type="NCBI Taxonomy" id="4686"/>
    <lineage>
        <taxon>Eukaryota</taxon>
        <taxon>Viridiplantae</taxon>
        <taxon>Streptophyta</taxon>
        <taxon>Embryophyta</taxon>
        <taxon>Tracheophyta</taxon>
        <taxon>Spermatophyta</taxon>
        <taxon>Magnoliopsida</taxon>
        <taxon>Liliopsida</taxon>
        <taxon>Asparagales</taxon>
        <taxon>Asparagaceae</taxon>
        <taxon>Asparagoideae</taxon>
        <taxon>Asparagus</taxon>
    </lineage>
</organism>
<dbReference type="SUPFAM" id="SSF75011">
    <property type="entry name" value="3-carboxy-cis,cis-mucoante lactonizing enzyme"/>
    <property type="match status" value="1"/>
</dbReference>
<dbReference type="Proteomes" id="UP000243459">
    <property type="component" value="Chromosome 7"/>
</dbReference>
<dbReference type="PANTHER" id="PTHR32161:SF9">
    <property type="entry name" value="TOLB PROTEIN-LIKE PROTEIN"/>
    <property type="match status" value="1"/>
</dbReference>
<dbReference type="SUPFAM" id="SSF69304">
    <property type="entry name" value="Tricorn protease N-terminal domain"/>
    <property type="match status" value="1"/>
</dbReference>
<dbReference type="InterPro" id="IPR011659">
    <property type="entry name" value="WD40"/>
</dbReference>
<accession>A0A5P1EAX5</accession>
<dbReference type="Gramene" id="ONK63046">
    <property type="protein sequence ID" value="ONK63046"/>
    <property type="gene ID" value="A4U43_C07F10850"/>
</dbReference>
<evidence type="ECO:0000313" key="1">
    <source>
        <dbReference type="EMBL" id="ONK63046.1"/>
    </source>
</evidence>